<evidence type="ECO:0000259" key="6">
    <source>
        <dbReference type="Pfam" id="PF13472"/>
    </source>
</evidence>
<dbReference type="Pfam" id="PF13472">
    <property type="entry name" value="Lipase_GDSL_2"/>
    <property type="match status" value="1"/>
</dbReference>
<dbReference type="Gene3D" id="3.40.50.1110">
    <property type="entry name" value="SGNH hydrolase"/>
    <property type="match status" value="1"/>
</dbReference>
<dbReference type="CDD" id="cd01821">
    <property type="entry name" value="Rhamnogalacturan_acetylesterase_like"/>
    <property type="match status" value="1"/>
</dbReference>
<dbReference type="InterPro" id="IPR037459">
    <property type="entry name" value="RhgT-like"/>
</dbReference>
<proteinExistence type="inferred from homology"/>
<dbReference type="SMART" id="SM00710">
    <property type="entry name" value="PbH1"/>
    <property type="match status" value="4"/>
</dbReference>
<dbReference type="EMBL" id="FRBL01000016">
    <property type="protein sequence ID" value="SHM97223.1"/>
    <property type="molecule type" value="Genomic_DNA"/>
</dbReference>
<dbReference type="InterPro" id="IPR012334">
    <property type="entry name" value="Pectin_lyas_fold"/>
</dbReference>
<evidence type="ECO:0000313" key="7">
    <source>
        <dbReference type="EMBL" id="SHM97223.1"/>
    </source>
</evidence>
<dbReference type="InterPro" id="IPR006626">
    <property type="entry name" value="PbH1"/>
</dbReference>
<dbReference type="Gene3D" id="2.160.20.10">
    <property type="entry name" value="Single-stranded right-handed beta-helix, Pectin lyase-like"/>
    <property type="match status" value="1"/>
</dbReference>
<dbReference type="SUPFAM" id="SSF51126">
    <property type="entry name" value="Pectin lyase-like"/>
    <property type="match status" value="1"/>
</dbReference>
<keyword evidence="5" id="KW-0732">Signal</keyword>
<protein>
    <submittedName>
        <fullName evidence="7">DNA sulfur modification protein DndE</fullName>
    </submittedName>
</protein>
<dbReference type="GO" id="GO:0004650">
    <property type="term" value="F:polygalacturonase activity"/>
    <property type="evidence" value="ECO:0007669"/>
    <property type="project" value="InterPro"/>
</dbReference>
<keyword evidence="8" id="KW-1185">Reference proteome</keyword>
<dbReference type="SUPFAM" id="SSF52266">
    <property type="entry name" value="SGNH hydrolase"/>
    <property type="match status" value="1"/>
</dbReference>
<dbReference type="OrthoDB" id="9795222at2"/>
<keyword evidence="3 4" id="KW-0326">Glycosidase</keyword>
<dbReference type="GO" id="GO:0016788">
    <property type="term" value="F:hydrolase activity, acting on ester bonds"/>
    <property type="evidence" value="ECO:0007669"/>
    <property type="project" value="UniProtKB-ARBA"/>
</dbReference>
<dbReference type="GO" id="GO:0005975">
    <property type="term" value="P:carbohydrate metabolic process"/>
    <property type="evidence" value="ECO:0007669"/>
    <property type="project" value="InterPro"/>
</dbReference>
<dbReference type="Proteomes" id="UP000184420">
    <property type="component" value="Unassembled WGS sequence"/>
</dbReference>
<evidence type="ECO:0000256" key="4">
    <source>
        <dbReference type="RuleBase" id="RU361169"/>
    </source>
</evidence>
<reference evidence="7 8" key="1">
    <citation type="submission" date="2016-11" db="EMBL/GenBank/DDBJ databases">
        <authorList>
            <person name="Jaros S."/>
            <person name="Januszkiewicz K."/>
            <person name="Wedrychowicz H."/>
        </authorList>
    </citation>
    <scope>NUCLEOTIDE SEQUENCE [LARGE SCALE GENOMIC DNA]</scope>
    <source>
        <strain evidence="7 8">DSM 27406</strain>
    </source>
</reference>
<dbReference type="InterPro" id="IPR051801">
    <property type="entry name" value="GH28_Enzymes"/>
</dbReference>
<gene>
    <name evidence="7" type="ORF">SAMN05444266_1165</name>
</gene>
<dbReference type="AlphaFoldDB" id="A0A1M7N150"/>
<feature type="chain" id="PRO_5012387421" evidence="5">
    <location>
        <begin position="18"/>
        <end position="743"/>
    </location>
</feature>
<dbReference type="STRING" id="1419482.SAMN05444266_1165"/>
<sequence>MKFLQLLLLSLIGLAPAEQPPAVYLIGDSTMADKPTEENPERGWGQLFPKFFQSGVTIHNHAVNGRSTKSFINEHRWDTVVSRLKSGDWVLIQFGHNDSKIKDSTRYAAPRGDYKTNLERFVTEARAKGANPILITPVARRKFTSGKLEDTHGDYPAVVREVAKAMNVPMIDLQQSSSAALSEAGEHGSVKWFKTTPAGHYKTLPNGVTDDTHFNTYGATRMAALVADAINQQNIPLENWLQKSDFTGKYAYELPVVYEPHFRRDTFSILQYGAKADGITLNSKSINDAINDCSSKGGGVVLVPNGLWLTGPVVLKSNVNLHLAANAVLQFTTDFDQYPLVKTTYEGLVAMRCQPPISALDQENIAVTGKGILDGGGDAWRAVKKGKMTDSQWKDLLKKGGVLNKDSTTWYPTQKHFAGTMVKDPGVISGDSKAGDFEAYKDFLRPNMVSITNCKNVLLEGVTFQNSPAWCIHPLLCENISLRDVYAKNPWYAQNGDGLDLESCNYAQILDCTFDVGDDGICIKSGRDEQGRKRGKPTANVIVDNCTVYHAHGGFVIGSEMSGGANNIYVSNSTFMGTDIGLRFKTTRGRGGVVENIYVSNINMREIPGEAILFDMYYAAKDPIPLAGENRSGPKIEHIAVTEATPIFRNFFIENLVCHGAKSAVFIRGLPEMPISNINMTNMTIKAKEGISCLEAKGIHFKDVYVVTSSGKEPVIKRNASDITFSDSKYKDTKQKSSVEHAL</sequence>
<name>A0A1M7N150_9BACT</name>
<comment type="similarity">
    <text evidence="1 4">Belongs to the glycosyl hydrolase 28 family.</text>
</comment>
<dbReference type="InterPro" id="IPR036514">
    <property type="entry name" value="SGNH_hydro_sf"/>
</dbReference>
<evidence type="ECO:0000256" key="5">
    <source>
        <dbReference type="SAM" id="SignalP"/>
    </source>
</evidence>
<dbReference type="InterPro" id="IPR011050">
    <property type="entry name" value="Pectin_lyase_fold/virulence"/>
</dbReference>
<dbReference type="PANTHER" id="PTHR31339">
    <property type="entry name" value="PECTIN LYASE-RELATED"/>
    <property type="match status" value="1"/>
</dbReference>
<organism evidence="7 8">
    <name type="scientific">Chitinophaga jiangningensis</name>
    <dbReference type="NCBI Taxonomy" id="1419482"/>
    <lineage>
        <taxon>Bacteria</taxon>
        <taxon>Pseudomonadati</taxon>
        <taxon>Bacteroidota</taxon>
        <taxon>Chitinophagia</taxon>
        <taxon>Chitinophagales</taxon>
        <taxon>Chitinophagaceae</taxon>
        <taxon>Chitinophaga</taxon>
    </lineage>
</organism>
<dbReference type="InterPro" id="IPR000743">
    <property type="entry name" value="Glyco_hydro_28"/>
</dbReference>
<keyword evidence="2 4" id="KW-0378">Hydrolase</keyword>
<evidence type="ECO:0000256" key="3">
    <source>
        <dbReference type="ARBA" id="ARBA00023295"/>
    </source>
</evidence>
<evidence type="ECO:0000256" key="1">
    <source>
        <dbReference type="ARBA" id="ARBA00008834"/>
    </source>
</evidence>
<feature type="domain" description="SGNH hydrolase-type esterase" evidence="6">
    <location>
        <begin position="25"/>
        <end position="218"/>
    </location>
</feature>
<dbReference type="RefSeq" id="WP_083550977.1">
    <property type="nucleotide sequence ID" value="NZ_FRBL01000016.1"/>
</dbReference>
<dbReference type="Pfam" id="PF00295">
    <property type="entry name" value="Glyco_hydro_28"/>
    <property type="match status" value="1"/>
</dbReference>
<dbReference type="InterPro" id="IPR013830">
    <property type="entry name" value="SGNH_hydro"/>
</dbReference>
<evidence type="ECO:0000256" key="2">
    <source>
        <dbReference type="ARBA" id="ARBA00022801"/>
    </source>
</evidence>
<accession>A0A1M7N150</accession>
<dbReference type="PANTHER" id="PTHR31339:SF9">
    <property type="entry name" value="PLASMIN AND FIBRONECTIN-BINDING PROTEIN A"/>
    <property type="match status" value="1"/>
</dbReference>
<feature type="signal peptide" evidence="5">
    <location>
        <begin position="1"/>
        <end position="17"/>
    </location>
</feature>
<evidence type="ECO:0000313" key="8">
    <source>
        <dbReference type="Proteomes" id="UP000184420"/>
    </source>
</evidence>